<feature type="region of interest" description="Disordered" evidence="1">
    <location>
        <begin position="227"/>
        <end position="276"/>
    </location>
</feature>
<organism evidence="2 3">
    <name type="scientific">Meristemomyces frigidus</name>
    <dbReference type="NCBI Taxonomy" id="1508187"/>
    <lineage>
        <taxon>Eukaryota</taxon>
        <taxon>Fungi</taxon>
        <taxon>Dikarya</taxon>
        <taxon>Ascomycota</taxon>
        <taxon>Pezizomycotina</taxon>
        <taxon>Dothideomycetes</taxon>
        <taxon>Dothideomycetidae</taxon>
        <taxon>Mycosphaerellales</taxon>
        <taxon>Teratosphaeriaceae</taxon>
        <taxon>Meristemomyces</taxon>
    </lineage>
</organism>
<reference evidence="2" key="1">
    <citation type="submission" date="2023-08" db="EMBL/GenBank/DDBJ databases">
        <title>Black Yeasts Isolated from many extreme environments.</title>
        <authorList>
            <person name="Coleine C."/>
            <person name="Stajich J.E."/>
            <person name="Selbmann L."/>
        </authorList>
    </citation>
    <scope>NUCLEOTIDE SEQUENCE</scope>
    <source>
        <strain evidence="2">CCFEE 5401</strain>
    </source>
</reference>
<dbReference type="EMBL" id="JAVRRL010000018">
    <property type="protein sequence ID" value="KAK5114344.1"/>
    <property type="molecule type" value="Genomic_DNA"/>
</dbReference>
<name>A0AAN7TSS6_9PEZI</name>
<dbReference type="Proteomes" id="UP001310890">
    <property type="component" value="Unassembled WGS sequence"/>
</dbReference>
<comment type="caution">
    <text evidence="2">The sequence shown here is derived from an EMBL/GenBank/DDBJ whole genome shotgun (WGS) entry which is preliminary data.</text>
</comment>
<dbReference type="AlphaFoldDB" id="A0AAN7TSS6"/>
<protein>
    <submittedName>
        <fullName evidence="2">Uncharacterized protein</fullName>
    </submittedName>
</protein>
<evidence type="ECO:0000313" key="2">
    <source>
        <dbReference type="EMBL" id="KAK5114344.1"/>
    </source>
</evidence>
<sequence length="362" mass="39861">MEGQIKFSRDPMISGVDYDLFDCGIGSKLVAARSYDSGMAEDLTSSMYDPMWPSDESQYFSSPLAESLSSISTTQSFEPWPQIPYLVLALSDPGISTCNNDLFGQAQPSIVDPDVFATPEDHSIDHLSPTPPEPSMLLPIPEVVLGLAAVINGLVKSRVDEHGAVVLPHRTTLKRNVALKGVISKKTGCLMLSLEPEKLRRYAYDPRLFTETMWRFLLEPTYMETSRRGTSQQRHGSETAAGNFIDETPSMTSLTTKRRHYSSRSGSTSSFRKKQCRQESVNNITGCIDAAASEDIDEVPQGDRLITSSSDMPEDISTPFASLEDMTSDKDIPKENDVIDNASLDVSMIELPVGTTRNDLTV</sequence>
<evidence type="ECO:0000256" key="1">
    <source>
        <dbReference type="SAM" id="MobiDB-lite"/>
    </source>
</evidence>
<gene>
    <name evidence="2" type="ORF">LTR62_002596</name>
</gene>
<proteinExistence type="predicted"/>
<evidence type="ECO:0000313" key="3">
    <source>
        <dbReference type="Proteomes" id="UP001310890"/>
    </source>
</evidence>
<accession>A0AAN7TSS6</accession>